<keyword evidence="1" id="KW-0472">Membrane</keyword>
<dbReference type="Proteomes" id="UP000003330">
    <property type="component" value="Unassembled WGS sequence"/>
</dbReference>
<feature type="transmembrane region" description="Helical" evidence="1">
    <location>
        <begin position="73"/>
        <end position="97"/>
    </location>
</feature>
<organism evidence="2 3">
    <name type="scientific">Streptococcus ictaluri 707-05</name>
    <dbReference type="NCBI Taxonomy" id="764299"/>
    <lineage>
        <taxon>Bacteria</taxon>
        <taxon>Bacillati</taxon>
        <taxon>Bacillota</taxon>
        <taxon>Bacilli</taxon>
        <taxon>Lactobacillales</taxon>
        <taxon>Streptococcaceae</taxon>
        <taxon>Streptococcus</taxon>
    </lineage>
</organism>
<keyword evidence="1" id="KW-1133">Transmembrane helix</keyword>
<evidence type="ECO:0000313" key="2">
    <source>
        <dbReference type="EMBL" id="EHI69282.1"/>
    </source>
</evidence>
<name>G5K4C5_9STRE</name>
<proteinExistence type="predicted"/>
<feature type="transmembrane region" description="Helical" evidence="1">
    <location>
        <begin position="48"/>
        <end position="67"/>
    </location>
</feature>
<protein>
    <submittedName>
        <fullName evidence="2">Uncharacterized protein</fullName>
    </submittedName>
</protein>
<accession>G5K4C5</accession>
<keyword evidence="1" id="KW-0812">Transmembrane</keyword>
<gene>
    <name evidence="2" type="ORF">STRIC_1645</name>
</gene>
<keyword evidence="3" id="KW-1185">Reference proteome</keyword>
<feature type="transmembrane region" description="Helical" evidence="1">
    <location>
        <begin position="117"/>
        <end position="144"/>
    </location>
</feature>
<evidence type="ECO:0000256" key="1">
    <source>
        <dbReference type="SAM" id="Phobius"/>
    </source>
</evidence>
<dbReference type="AlphaFoldDB" id="G5K4C5"/>
<evidence type="ECO:0000313" key="3">
    <source>
        <dbReference type="Proteomes" id="UP000003330"/>
    </source>
</evidence>
<feature type="transmembrane region" description="Helical" evidence="1">
    <location>
        <begin position="150"/>
        <end position="174"/>
    </location>
</feature>
<sequence length="186" mass="21632">MNWSTIWELIKINILYSNPQTLTAIKRKQAKHPKENFKAYKSMLRQQAFLILLFSVIYISMFIGIDFNHFPGLFSFYIATFFVMATITAFTSMYTIFYESNDVKLYVHLPIKSEELYIAKIISSLGMESVFLVPLISLFIIAFWQMLGNVLAIPLALLLFFILLVSANAFALYLKCMDWKNHLKKP</sequence>
<dbReference type="EMBL" id="AEUX02000007">
    <property type="protein sequence ID" value="EHI69282.1"/>
    <property type="molecule type" value="Genomic_DNA"/>
</dbReference>
<dbReference type="STRING" id="764299.STRIC_1645"/>
<comment type="caution">
    <text evidence="2">The sequence shown here is derived from an EMBL/GenBank/DDBJ whole genome shotgun (WGS) entry which is preliminary data.</text>
</comment>
<reference evidence="2 3" key="1">
    <citation type="journal article" date="2014" name="Int. J. Syst. Evol. Microbiol.">
        <title>Phylogenomics and the dynamic genome evolution of the genus Streptococcus.</title>
        <authorList>
            <consortium name="The Broad Institute Genome Sequencing Platform"/>
            <person name="Richards V.P."/>
            <person name="Palmer S.R."/>
            <person name="Pavinski Bitar P.D."/>
            <person name="Qin X."/>
            <person name="Weinstock G.M."/>
            <person name="Highlander S.K."/>
            <person name="Town C.D."/>
            <person name="Burne R.A."/>
            <person name="Stanhope M.J."/>
        </authorList>
    </citation>
    <scope>NUCLEOTIDE SEQUENCE [LARGE SCALE GENOMIC DNA]</scope>
    <source>
        <strain evidence="2 3">707-05</strain>
    </source>
</reference>